<evidence type="ECO:0000256" key="1">
    <source>
        <dbReference type="SAM" id="Phobius"/>
    </source>
</evidence>
<dbReference type="Proteomes" id="UP000269669">
    <property type="component" value="Unassembled WGS sequence"/>
</dbReference>
<keyword evidence="4" id="KW-1185">Reference proteome</keyword>
<name>A0A428MPW3_9BACT</name>
<proteinExistence type="predicted"/>
<keyword evidence="1" id="KW-0812">Transmembrane</keyword>
<feature type="transmembrane region" description="Helical" evidence="1">
    <location>
        <begin position="45"/>
        <end position="66"/>
    </location>
</feature>
<feature type="transmembrane region" description="Helical" evidence="1">
    <location>
        <begin position="75"/>
        <end position="95"/>
    </location>
</feature>
<keyword evidence="1" id="KW-0472">Membrane</keyword>
<feature type="signal peptide" evidence="2">
    <location>
        <begin position="1"/>
        <end position="22"/>
    </location>
</feature>
<dbReference type="EMBL" id="RSDW01000001">
    <property type="protein sequence ID" value="RSL18919.1"/>
    <property type="molecule type" value="Genomic_DNA"/>
</dbReference>
<accession>A0A428MPW3</accession>
<evidence type="ECO:0000313" key="3">
    <source>
        <dbReference type="EMBL" id="RSL18919.1"/>
    </source>
</evidence>
<evidence type="ECO:0000313" key="4">
    <source>
        <dbReference type="Proteomes" id="UP000269669"/>
    </source>
</evidence>
<feature type="chain" id="PRO_5019154704" evidence="2">
    <location>
        <begin position="23"/>
        <end position="142"/>
    </location>
</feature>
<comment type="caution">
    <text evidence="3">The sequence shown here is derived from an EMBL/GenBank/DDBJ whole genome shotgun (WGS) entry which is preliminary data.</text>
</comment>
<keyword evidence="2" id="KW-0732">Signal</keyword>
<evidence type="ECO:0000256" key="2">
    <source>
        <dbReference type="SAM" id="SignalP"/>
    </source>
</evidence>
<dbReference type="AlphaFoldDB" id="A0A428MPW3"/>
<sequence length="142" mass="15817">MTTPKRMALAFACMLLAFAAFALLGIVHAAVQFGPRYARPVVQILPVYLLFTLPGWVLALPFVIYFKNADGWRTWAILAIGTAIGPCFLLGWPLLEYGRITWQGDGAGASMALFIGFLTTLFYVLLLRRFTRKAFPNTSLRI</sequence>
<protein>
    <submittedName>
        <fullName evidence="3">Uncharacterized protein</fullName>
    </submittedName>
</protein>
<gene>
    <name evidence="3" type="ORF">EDE15_4529</name>
</gene>
<organism evidence="3 4">
    <name type="scientific">Edaphobacter aggregans</name>
    <dbReference type="NCBI Taxonomy" id="570835"/>
    <lineage>
        <taxon>Bacteria</taxon>
        <taxon>Pseudomonadati</taxon>
        <taxon>Acidobacteriota</taxon>
        <taxon>Terriglobia</taxon>
        <taxon>Terriglobales</taxon>
        <taxon>Acidobacteriaceae</taxon>
        <taxon>Edaphobacter</taxon>
    </lineage>
</organism>
<feature type="transmembrane region" description="Helical" evidence="1">
    <location>
        <begin position="107"/>
        <end position="126"/>
    </location>
</feature>
<keyword evidence="1" id="KW-1133">Transmembrane helix</keyword>
<reference evidence="3 4" key="1">
    <citation type="submission" date="2018-12" db="EMBL/GenBank/DDBJ databases">
        <title>Sequencing of bacterial isolates from soil warming experiment in Harvard Forest, Massachusetts, USA.</title>
        <authorList>
            <person name="Deangelis K."/>
        </authorList>
    </citation>
    <scope>NUCLEOTIDE SEQUENCE [LARGE SCALE GENOMIC DNA]</scope>
    <source>
        <strain evidence="3 4">EB153</strain>
    </source>
</reference>